<accession>A0A163DQQ5</accession>
<protein>
    <submittedName>
        <fullName evidence="1">Uncharacterized protein</fullName>
    </submittedName>
</protein>
<gene>
    <name evidence="1" type="ORF">AVW16_05135</name>
</gene>
<dbReference type="Proteomes" id="UP000076625">
    <property type="component" value="Unassembled WGS sequence"/>
</dbReference>
<sequence length="130" mass="13899">MAARPKKTQTGTPAAAKSAEAQRYARAEAACQALMQLFATMDKGGAFAAHETAQQYARVCALHYRKIRNGRVLSPGDFNLAVELCTAGLRALRALEAPAGYAGWPQAEALAGAERHAAAVLRDYRALRGR</sequence>
<name>A0A163DQQ5_9NEIS</name>
<dbReference type="OrthoDB" id="8592366at2"/>
<keyword evidence="2" id="KW-1185">Reference proteome</keyword>
<comment type="caution">
    <text evidence="1">The sequence shown here is derived from an EMBL/GenBank/DDBJ whole genome shotgun (WGS) entry which is preliminary data.</text>
</comment>
<dbReference type="EMBL" id="LQQU01000003">
    <property type="protein sequence ID" value="KZE35157.1"/>
    <property type="molecule type" value="Genomic_DNA"/>
</dbReference>
<dbReference type="RefSeq" id="WP_066609616.1">
    <property type="nucleotide sequence ID" value="NZ_LQQU01000003.1"/>
</dbReference>
<dbReference type="AlphaFoldDB" id="A0A163DQQ5"/>
<organism evidence="1 2">
    <name type="scientific">Crenobacter luteus</name>
    <dbReference type="NCBI Taxonomy" id="1452487"/>
    <lineage>
        <taxon>Bacteria</taxon>
        <taxon>Pseudomonadati</taxon>
        <taxon>Pseudomonadota</taxon>
        <taxon>Betaproteobacteria</taxon>
        <taxon>Neisseriales</taxon>
        <taxon>Neisseriaceae</taxon>
        <taxon>Crenobacter</taxon>
    </lineage>
</organism>
<evidence type="ECO:0000313" key="1">
    <source>
        <dbReference type="EMBL" id="KZE35157.1"/>
    </source>
</evidence>
<evidence type="ECO:0000313" key="2">
    <source>
        <dbReference type="Proteomes" id="UP000076625"/>
    </source>
</evidence>
<reference evidence="2" key="1">
    <citation type="submission" date="2016-01" db="EMBL/GenBank/DDBJ databases">
        <title>Draft genome of Chromobacterium sp. F49.</title>
        <authorList>
            <person name="Hong K.W."/>
        </authorList>
    </citation>
    <scope>NUCLEOTIDE SEQUENCE [LARGE SCALE GENOMIC DNA]</scope>
    <source>
        <strain evidence="2">CN10</strain>
    </source>
</reference>
<proteinExistence type="predicted"/>